<keyword evidence="6 9" id="KW-0238">DNA-binding</keyword>
<dbReference type="FunFam" id="3.90.199.10:FF:000001">
    <property type="entry name" value="DNA gyrase subunit A"/>
    <property type="match status" value="1"/>
</dbReference>
<evidence type="ECO:0000259" key="12">
    <source>
        <dbReference type="PROSITE" id="PS52040"/>
    </source>
</evidence>
<dbReference type="InterPro" id="IPR005743">
    <property type="entry name" value="GyrA"/>
</dbReference>
<dbReference type="AlphaFoldDB" id="B0MRF5"/>
<accession>B0MRF5</accession>
<dbReference type="Pfam" id="PF03989">
    <property type="entry name" value="DNA_gyraseA_C"/>
    <property type="match status" value="6"/>
</dbReference>
<dbReference type="NCBIfam" id="TIGR01063">
    <property type="entry name" value="gyrA"/>
    <property type="match status" value="1"/>
</dbReference>
<dbReference type="Gene3D" id="1.10.268.10">
    <property type="entry name" value="Topoisomerase, domain 3"/>
    <property type="match status" value="1"/>
</dbReference>
<keyword evidence="14" id="KW-1185">Reference proteome</keyword>
<dbReference type="PANTHER" id="PTHR43493">
    <property type="entry name" value="DNA GYRASE/TOPOISOMERASE SUBUNIT A"/>
    <property type="match status" value="1"/>
</dbReference>
<comment type="subcellular location">
    <subcellularLocation>
        <location evidence="9">Cytoplasm</location>
    </subcellularLocation>
</comment>
<evidence type="ECO:0000256" key="4">
    <source>
        <dbReference type="ARBA" id="ARBA00022840"/>
    </source>
</evidence>
<evidence type="ECO:0000256" key="7">
    <source>
        <dbReference type="ARBA" id="ARBA00023235"/>
    </source>
</evidence>
<dbReference type="PANTHER" id="PTHR43493:SF5">
    <property type="entry name" value="DNA GYRASE SUBUNIT A, CHLOROPLASTIC_MITOCHONDRIAL"/>
    <property type="match status" value="1"/>
</dbReference>
<dbReference type="GO" id="GO:0005737">
    <property type="term" value="C:cytoplasm"/>
    <property type="evidence" value="ECO:0007669"/>
    <property type="project" value="UniProtKB-SubCell"/>
</dbReference>
<dbReference type="InterPro" id="IPR013758">
    <property type="entry name" value="Topo_IIA_A/C_ab"/>
</dbReference>
<evidence type="ECO:0000313" key="13">
    <source>
        <dbReference type="EMBL" id="EDR99811.1"/>
    </source>
</evidence>
<evidence type="ECO:0000256" key="2">
    <source>
        <dbReference type="ARBA" id="ARBA00008263"/>
    </source>
</evidence>
<proteinExistence type="inferred from homology"/>
<keyword evidence="7 9" id="KW-0413">Isomerase</keyword>
<comment type="similarity">
    <text evidence="2 9">Belongs to the type II topoisomerase GyrA/ParC subunit family.</text>
</comment>
<dbReference type="FunFam" id="1.10.268.10:FF:000001">
    <property type="entry name" value="DNA gyrase subunit A"/>
    <property type="match status" value="1"/>
</dbReference>
<sequence>MEKDVKEFSTATEKLIQVDIEKEMRESFLQYSMAVLVSRALPDVRDGMKPVHRRIIYTMNEADNTSSKPYRKCAYTVGEVLGKYHPHGDASVYDALVRLAQDFSMRYPLIDGHGNFGSVDGDPPAAYRYTEARMAKIASELLKDIKKDTIDWGKNYDDKLDEPTVLPVKFPNLLVNGSVGIAVGMATNIPPHNLNEVCDAIVARMDNPECSIEEILQYIKGPDFPTGGIIMGYSGIRSAYYTGRGKITLRGKAEIVEEGNHSRIIVTEIPYMVNKSKLLETTGQLMRDKRIEGISNLRDESDKDGMRIVYELKRDVNAQVVLNKLYSFTQLQDTVGVIMIALVNGEPKQLTLLEILDNYIAFQKQIITRRTAFDLKKARERAHILQGFLLAIDNIDEVISILRSSKSVQEGKERLMERFKEDDLAKLLQRAMGENYKDVHFEHEIGLSEEQADAIVQMRLGQLTGLERDKVISELAEIMEKINDFLDILSSDERVKEIIKEEITAIKEKYGDERRTAIEPVSGEVDIEDLIPEEECVLTYTNIGYIKRQPVDVYNLQKRGGKGVSGMKQREEDFVEDMFISSTHDNILFITNYGNMYKLKCYEVPEGSKQSRGTNIVNLLQLDEGERIAAMMKTSDFAENKYFICVTKYGKIKRTPLYDFRNVRKNGLRAITLAEGDEIAAAHLTEGDSSIIVATHLGMAIHFSEDKIRSMGRLAAGVRAIKLREDDYIVGAAKVYSDDMRILTVTDKGYGRLSALSDYRMQNRGGNGLKNYKIRDDRGYVCGIRSIQADDDVILISTDGVIIRIRANDLRVMRRTGLGVRVMKLSDEDRVVTFTRTEHDETADIEEVEQASDEEIAAAEAEAEAEVIEDEPETNEEE</sequence>
<dbReference type="GO" id="GO:0006265">
    <property type="term" value="P:DNA topological change"/>
    <property type="evidence" value="ECO:0007669"/>
    <property type="project" value="UniProtKB-UniRule"/>
</dbReference>
<reference evidence="13" key="1">
    <citation type="submission" date="2007-10" db="EMBL/GenBank/DDBJ databases">
        <authorList>
            <person name="Fulton L."/>
            <person name="Clifton S."/>
            <person name="Fulton B."/>
            <person name="Xu J."/>
            <person name="Minx P."/>
            <person name="Pepin K.H."/>
            <person name="Johnson M."/>
            <person name="Thiruvilangam P."/>
            <person name="Bhonagiri V."/>
            <person name="Nash W.E."/>
            <person name="Mardis E.R."/>
            <person name="Wilson R.K."/>
        </authorList>
    </citation>
    <scope>NUCLEOTIDE SEQUENCE [LARGE SCALE GENOMIC DNA]</scope>
    <source>
        <strain evidence="13">DSM 15702</strain>
    </source>
</reference>
<dbReference type="GO" id="GO:0003677">
    <property type="term" value="F:DNA binding"/>
    <property type="evidence" value="ECO:0007669"/>
    <property type="project" value="UniProtKB-UniRule"/>
</dbReference>
<dbReference type="InterPro" id="IPR050220">
    <property type="entry name" value="Type_II_DNA_Topoisomerases"/>
</dbReference>
<comment type="subunit">
    <text evidence="8">Heterotetramer composed of ParC and ParE.</text>
</comment>
<evidence type="ECO:0000256" key="3">
    <source>
        <dbReference type="ARBA" id="ARBA00022741"/>
    </source>
</evidence>
<feature type="compositionally biased region" description="Acidic residues" evidence="11">
    <location>
        <begin position="843"/>
        <end position="878"/>
    </location>
</feature>
<evidence type="ECO:0000256" key="5">
    <source>
        <dbReference type="ARBA" id="ARBA00023029"/>
    </source>
</evidence>
<dbReference type="InterPro" id="IPR013757">
    <property type="entry name" value="Topo_IIA_A_a_sf"/>
</dbReference>
<feature type="domain" description="Topo IIA-type catalytic" evidence="12">
    <location>
        <begin position="41"/>
        <end position="530"/>
    </location>
</feature>
<comment type="miscellaneous">
    <text evidence="9">Few gyrases are as efficient as E.coli at forming negative supercoils. Not all organisms have 2 type II topoisomerases; in organisms with a single type II topoisomerase this enzyme also has to decatenate newly replicated chromosomes.</text>
</comment>
<dbReference type="GO" id="GO:0005694">
    <property type="term" value="C:chromosome"/>
    <property type="evidence" value="ECO:0007669"/>
    <property type="project" value="InterPro"/>
</dbReference>
<dbReference type="Proteomes" id="UP000005326">
    <property type="component" value="Unassembled WGS sequence"/>
</dbReference>
<dbReference type="SUPFAM" id="SSF56719">
    <property type="entry name" value="Type II DNA topoisomerase"/>
    <property type="match status" value="1"/>
</dbReference>
<feature type="region of interest" description="Disordered" evidence="11">
    <location>
        <begin position="838"/>
        <end position="878"/>
    </location>
</feature>
<comment type="subunit">
    <text evidence="9">Heterotetramer, composed of two GyrA and two GyrB chains. In the heterotetramer, GyrA contains the active site tyrosine that forms a transient covalent intermediate with DNA, while GyrB binds cofactors and catalyzes ATP hydrolysis.</text>
</comment>
<dbReference type="FunFam" id="2.120.10.90:FF:000005">
    <property type="entry name" value="DNA topoisomerase 4 subunit A"/>
    <property type="match status" value="1"/>
</dbReference>
<comment type="caution">
    <text evidence="13">The sequence shown here is derived from an EMBL/GenBank/DDBJ whole genome shotgun (WGS) entry which is preliminary data.</text>
</comment>
<dbReference type="CDD" id="cd00187">
    <property type="entry name" value="TOP4c"/>
    <property type="match status" value="1"/>
</dbReference>
<dbReference type="GO" id="GO:0006261">
    <property type="term" value="P:DNA-templated DNA replication"/>
    <property type="evidence" value="ECO:0007669"/>
    <property type="project" value="UniProtKB-UniRule"/>
</dbReference>
<keyword evidence="4 9" id="KW-0067">ATP-binding</keyword>
<dbReference type="Gene3D" id="3.30.1360.40">
    <property type="match status" value="1"/>
</dbReference>
<evidence type="ECO:0000313" key="14">
    <source>
        <dbReference type="Proteomes" id="UP000005326"/>
    </source>
</evidence>
<dbReference type="Pfam" id="PF00521">
    <property type="entry name" value="DNA_topoisoIV"/>
    <property type="match status" value="1"/>
</dbReference>
<organism evidence="13 14">
    <name type="scientific">[Eubacterium] siraeum DSM 15702</name>
    <dbReference type="NCBI Taxonomy" id="428128"/>
    <lineage>
        <taxon>Bacteria</taxon>
        <taxon>Bacillati</taxon>
        <taxon>Bacillota</taxon>
        <taxon>Clostridia</taxon>
        <taxon>Eubacteriales</taxon>
        <taxon>Oscillospiraceae</taxon>
        <taxon>Oscillospiraceae incertae sedis</taxon>
    </lineage>
</organism>
<gene>
    <name evidence="9 13" type="primary">gyrA</name>
    <name evidence="13" type="ORF">EUBSIR_02432</name>
</gene>
<keyword evidence="5 9" id="KW-0799">Topoisomerase</keyword>
<dbReference type="NCBIfam" id="NF004044">
    <property type="entry name" value="PRK05561.1"/>
    <property type="match status" value="1"/>
</dbReference>
<evidence type="ECO:0000256" key="9">
    <source>
        <dbReference type="HAMAP-Rule" id="MF_01897"/>
    </source>
</evidence>
<comment type="function">
    <text evidence="9">A type II topoisomerase that negatively supercoils closed circular double-stranded (ds) DNA in an ATP-dependent manner to modulate DNA topology and maintain chromosomes in an underwound state. Negative supercoiling favors strand separation, and DNA replication, transcription, recombination and repair, all of which involve strand separation. Also able to catalyze the interconversion of other topological isomers of dsDNA rings, including catenanes and knotted rings. Type II topoisomerases break and join 2 DNA strands simultaneously in an ATP-dependent manner.</text>
</comment>
<evidence type="ECO:0000256" key="8">
    <source>
        <dbReference type="ARBA" id="ARBA00063644"/>
    </source>
</evidence>
<dbReference type="SMART" id="SM00434">
    <property type="entry name" value="TOP4c"/>
    <property type="match status" value="1"/>
</dbReference>
<dbReference type="GO" id="GO:0034335">
    <property type="term" value="F:DNA negative supercoiling activity"/>
    <property type="evidence" value="ECO:0007669"/>
    <property type="project" value="UniProtKB-ARBA"/>
</dbReference>
<dbReference type="EMBL" id="ABCA03000054">
    <property type="protein sequence ID" value="EDR99811.1"/>
    <property type="molecule type" value="Genomic_DNA"/>
</dbReference>
<protein>
    <recommendedName>
        <fullName evidence="9">DNA gyrase subunit A</fullName>
        <ecNumber evidence="9">5.6.2.2</ecNumber>
    </recommendedName>
</protein>
<name>B0MRF5_9FIRM</name>
<feature type="short sequence motif" description="GyrA-box" evidence="9">
    <location>
        <begin position="557"/>
        <end position="563"/>
    </location>
</feature>
<evidence type="ECO:0000256" key="11">
    <source>
        <dbReference type="SAM" id="MobiDB-lite"/>
    </source>
</evidence>
<dbReference type="PROSITE" id="PS52040">
    <property type="entry name" value="TOPO_IIA"/>
    <property type="match status" value="1"/>
</dbReference>
<dbReference type="InterPro" id="IPR035516">
    <property type="entry name" value="Gyrase/topoIV_suA_C"/>
</dbReference>
<evidence type="ECO:0000256" key="6">
    <source>
        <dbReference type="ARBA" id="ARBA00023125"/>
    </source>
</evidence>
<evidence type="ECO:0000256" key="10">
    <source>
        <dbReference type="PROSITE-ProRule" id="PRU01384"/>
    </source>
</evidence>
<dbReference type="GO" id="GO:0005524">
    <property type="term" value="F:ATP binding"/>
    <property type="evidence" value="ECO:0007669"/>
    <property type="project" value="UniProtKB-UniRule"/>
</dbReference>
<dbReference type="InterPro" id="IPR006691">
    <property type="entry name" value="GyrA/parC_rep"/>
</dbReference>
<keyword evidence="3 9" id="KW-0547">Nucleotide-binding</keyword>
<dbReference type="Gene3D" id="3.90.199.10">
    <property type="entry name" value="Topoisomerase II, domain 5"/>
    <property type="match status" value="1"/>
</dbReference>
<dbReference type="Gene3D" id="2.120.10.90">
    <property type="entry name" value="DNA gyrase/topoisomerase IV, subunit A, C-terminal"/>
    <property type="match status" value="1"/>
</dbReference>
<dbReference type="InterPro" id="IPR002205">
    <property type="entry name" value="Topo_IIA_dom_A"/>
</dbReference>
<comment type="catalytic activity">
    <reaction evidence="1 9 10">
        <text>ATP-dependent breakage, passage and rejoining of double-stranded DNA.</text>
        <dbReference type="EC" id="5.6.2.2"/>
    </reaction>
</comment>
<evidence type="ECO:0000256" key="1">
    <source>
        <dbReference type="ARBA" id="ARBA00000185"/>
    </source>
</evidence>
<keyword evidence="9" id="KW-0963">Cytoplasm</keyword>
<dbReference type="EC" id="5.6.2.2" evidence="9"/>
<feature type="active site" description="O-(5'-phospho-DNA)-tyrosine intermediate" evidence="9 10">
    <location>
        <position position="129"/>
    </location>
</feature>
<reference evidence="13" key="2">
    <citation type="submission" date="2014-06" db="EMBL/GenBank/DDBJ databases">
        <title>Draft genome sequence of Eubacterium siraeum (DSM 15702).</title>
        <authorList>
            <person name="Sudarsanam P."/>
            <person name="Ley R."/>
            <person name="Guruge J."/>
            <person name="Turnbaugh P.J."/>
            <person name="Mahowald M."/>
            <person name="Liep D."/>
            <person name="Gordon J."/>
        </authorList>
    </citation>
    <scope>NUCLEOTIDE SEQUENCE</scope>
    <source>
        <strain evidence="13">DSM 15702</strain>
    </source>
</reference>
<dbReference type="HAMAP" id="MF_01897">
    <property type="entry name" value="GyrA"/>
    <property type="match status" value="1"/>
</dbReference>
<dbReference type="GO" id="GO:0009330">
    <property type="term" value="C:DNA topoisomerase type II (double strand cut, ATP-hydrolyzing) complex"/>
    <property type="evidence" value="ECO:0007669"/>
    <property type="project" value="TreeGrafter"/>
</dbReference>
<dbReference type="SUPFAM" id="SSF101904">
    <property type="entry name" value="GyrA/ParC C-terminal domain-like"/>
    <property type="match status" value="1"/>
</dbReference>
<dbReference type="InterPro" id="IPR013760">
    <property type="entry name" value="Topo_IIA-like_dom_sf"/>
</dbReference>
<dbReference type="FunFam" id="3.30.1360.40:FF:000002">
    <property type="entry name" value="DNA gyrase subunit A"/>
    <property type="match status" value="1"/>
</dbReference>
<dbReference type="NCBIfam" id="NF004043">
    <property type="entry name" value="PRK05560.1"/>
    <property type="match status" value="1"/>
</dbReference>